<evidence type="ECO:0000256" key="4">
    <source>
        <dbReference type="SAM" id="MobiDB-lite"/>
    </source>
</evidence>
<comment type="subunit">
    <text evidence="3">Supercomplex made of cofactors A to E. Cofactors A and D function by capturing and stabilizing tubulin in a quasi-native conformation. Cofactor E binds to the cofactor D-tubulin complex; interaction with cofactor C then causes the release of tubulin polypeptides that are committed to the native state.</text>
</comment>
<dbReference type="GO" id="GO:0007023">
    <property type="term" value="P:post-chaperonin tubulin folding pathway"/>
    <property type="evidence" value="ECO:0007669"/>
    <property type="project" value="UniProtKB-UniRule"/>
</dbReference>
<reference evidence="5" key="1">
    <citation type="submission" date="2019-07" db="EMBL/GenBank/DDBJ databases">
        <authorList>
            <person name="Palmer J.M."/>
        </authorList>
    </citation>
    <scope>NUCLEOTIDE SEQUENCE</scope>
    <source>
        <strain evidence="5">PC9</strain>
    </source>
</reference>
<dbReference type="Gene3D" id="1.20.58.90">
    <property type="match status" value="1"/>
</dbReference>
<dbReference type="Proteomes" id="UP000623687">
    <property type="component" value="Unassembled WGS sequence"/>
</dbReference>
<dbReference type="EMBL" id="JACETU010000002">
    <property type="protein sequence ID" value="KAF7436385.1"/>
    <property type="molecule type" value="Genomic_DNA"/>
</dbReference>
<dbReference type="Pfam" id="PF02970">
    <property type="entry name" value="TBCA"/>
    <property type="match status" value="1"/>
</dbReference>
<dbReference type="InterPro" id="IPR036126">
    <property type="entry name" value="TBCA_sf"/>
</dbReference>
<dbReference type="InterPro" id="IPR004226">
    <property type="entry name" value="TBCA"/>
</dbReference>
<accession>A0A8H7DV53</accession>
<dbReference type="VEuPathDB" id="FungiDB:PC9H_003218"/>
<sequence length="111" mass="12376">MSLRSQPLSPPRPALPQETATAEHNLYRKEAEAQQLKLDKFKADENSEAWDINNGTRMMEEANRMIADSTTRLGKAVADLRELVIAAKKIPELAEAEELLKAEETLESASI</sequence>
<dbReference type="SUPFAM" id="SSF46988">
    <property type="entry name" value="Tubulin chaperone cofactor A"/>
    <property type="match status" value="1"/>
</dbReference>
<dbReference type="PANTHER" id="PTHR21500">
    <property type="entry name" value="TUBULIN-SPECIFIC CHAPERONE A"/>
    <property type="match status" value="1"/>
</dbReference>
<comment type="caution">
    <text evidence="5">The sequence shown here is derived from an EMBL/GenBank/DDBJ whole genome shotgun (WGS) entry which is preliminary data.</text>
</comment>
<comment type="similarity">
    <text evidence="1 3">Belongs to the TBCA family.</text>
</comment>
<dbReference type="AlphaFoldDB" id="A0A8H7DV53"/>
<dbReference type="GO" id="GO:0007021">
    <property type="term" value="P:tubulin complex assembly"/>
    <property type="evidence" value="ECO:0007669"/>
    <property type="project" value="UniProtKB-UniRule"/>
</dbReference>
<gene>
    <name evidence="5" type="ORF">PC9H_003218</name>
</gene>
<keyword evidence="3" id="KW-0963">Cytoplasm</keyword>
<keyword evidence="6" id="KW-1185">Reference proteome</keyword>
<evidence type="ECO:0000256" key="3">
    <source>
        <dbReference type="RuleBase" id="RU364030"/>
    </source>
</evidence>
<evidence type="ECO:0000256" key="1">
    <source>
        <dbReference type="ARBA" id="ARBA00006806"/>
    </source>
</evidence>
<dbReference type="GO" id="GO:0005874">
    <property type="term" value="C:microtubule"/>
    <property type="evidence" value="ECO:0007669"/>
    <property type="project" value="UniProtKB-KW"/>
</dbReference>
<evidence type="ECO:0000256" key="2">
    <source>
        <dbReference type="ARBA" id="ARBA00023186"/>
    </source>
</evidence>
<dbReference type="GeneID" id="59373036"/>
<evidence type="ECO:0000313" key="6">
    <source>
        <dbReference type="Proteomes" id="UP000623687"/>
    </source>
</evidence>
<dbReference type="RefSeq" id="XP_036634284.1">
    <property type="nucleotide sequence ID" value="XM_036772811.1"/>
</dbReference>
<protein>
    <recommendedName>
        <fullName evidence="3">Tubulin-specific chaperone A</fullName>
    </recommendedName>
</protein>
<dbReference type="GO" id="GO:0048487">
    <property type="term" value="F:beta-tubulin binding"/>
    <property type="evidence" value="ECO:0007669"/>
    <property type="project" value="InterPro"/>
</dbReference>
<name>A0A8H7DV53_PLEOS</name>
<dbReference type="OrthoDB" id="296187at2759"/>
<feature type="region of interest" description="Disordered" evidence="4">
    <location>
        <begin position="1"/>
        <end position="20"/>
    </location>
</feature>
<evidence type="ECO:0000313" key="5">
    <source>
        <dbReference type="EMBL" id="KAF7436385.1"/>
    </source>
</evidence>
<keyword evidence="3" id="KW-0493">Microtubule</keyword>
<keyword evidence="2 3" id="KW-0143">Chaperone</keyword>
<proteinExistence type="inferred from homology"/>
<dbReference type="PANTHER" id="PTHR21500:SF0">
    <property type="entry name" value="TUBULIN-SPECIFIC CHAPERONE A"/>
    <property type="match status" value="1"/>
</dbReference>
<organism evidence="5 6">
    <name type="scientific">Pleurotus ostreatus</name>
    <name type="common">Oyster mushroom</name>
    <name type="synonym">White-rot fungus</name>
    <dbReference type="NCBI Taxonomy" id="5322"/>
    <lineage>
        <taxon>Eukaryota</taxon>
        <taxon>Fungi</taxon>
        <taxon>Dikarya</taxon>
        <taxon>Basidiomycota</taxon>
        <taxon>Agaricomycotina</taxon>
        <taxon>Agaricomycetes</taxon>
        <taxon>Agaricomycetidae</taxon>
        <taxon>Agaricales</taxon>
        <taxon>Pleurotineae</taxon>
        <taxon>Pleurotaceae</taxon>
        <taxon>Pleurotus</taxon>
    </lineage>
</organism>
<dbReference type="GO" id="GO:0005829">
    <property type="term" value="C:cytosol"/>
    <property type="evidence" value="ECO:0007669"/>
    <property type="project" value="TreeGrafter"/>
</dbReference>
<keyword evidence="3" id="KW-0206">Cytoskeleton</keyword>
<comment type="subcellular location">
    <subcellularLocation>
        <location evidence="3">Cytoplasm</location>
        <location evidence="3">Cytoskeleton</location>
    </subcellularLocation>
</comment>